<evidence type="ECO:0000256" key="1">
    <source>
        <dbReference type="SAM" id="Coils"/>
    </source>
</evidence>
<evidence type="ECO:0000313" key="2">
    <source>
        <dbReference type="EMBL" id="RCS59376.1"/>
    </source>
</evidence>
<protein>
    <submittedName>
        <fullName evidence="2">DUF885 domain-containing protein</fullName>
    </submittedName>
</protein>
<dbReference type="Pfam" id="PF05960">
    <property type="entry name" value="DUF885"/>
    <property type="match status" value="1"/>
</dbReference>
<dbReference type="AlphaFoldDB" id="A0A368L6X1"/>
<keyword evidence="1" id="KW-0175">Coiled coil</keyword>
<feature type="coiled-coil region" evidence="1">
    <location>
        <begin position="312"/>
        <end position="339"/>
    </location>
</feature>
<dbReference type="Proteomes" id="UP000252357">
    <property type="component" value="Unassembled WGS sequence"/>
</dbReference>
<evidence type="ECO:0000313" key="3">
    <source>
        <dbReference type="Proteomes" id="UP000252357"/>
    </source>
</evidence>
<organism evidence="2 3">
    <name type="scientific">Parvibium lacunae</name>
    <dbReference type="NCBI Taxonomy" id="1888893"/>
    <lineage>
        <taxon>Bacteria</taxon>
        <taxon>Pseudomonadati</taxon>
        <taxon>Pseudomonadota</taxon>
        <taxon>Betaproteobacteria</taxon>
        <taxon>Burkholderiales</taxon>
        <taxon>Alcaligenaceae</taxon>
        <taxon>Parvibium</taxon>
    </lineage>
</organism>
<name>A0A368L6X1_9BURK</name>
<dbReference type="PANTHER" id="PTHR33361">
    <property type="entry name" value="GLR0591 PROTEIN"/>
    <property type="match status" value="1"/>
</dbReference>
<sequence>MRSLAMNRKRLVHYFGLGSVLYCLSLGQTFADQDDQNEAGLLLQLAAYSKEQAALYRANPNAGLTLAQDDEVSAGTSPEPVSNIPGQALRHAQADLCHRYERVIDGYTGVSLSQENQLNLTLFSYLMRECRMREGLPMHLMALLPTDGLWLAVPEHASGRTGLNFKQRAAHEQMLLLIQLASDELNAYPALLNEGIRTGYVLPKRLVLRVLEKLTLLLQQKGQKQNVVNQLPHKLPADLSVTERQAFELRYQTGLEQKLFPAYQRLQSYLKQVYLPAARESIGIDGVPEGPQLYQQLIRLHTTLDLSPAAIHQDGLAEVAEIKTQIAALQRERSDSAAQPAVARYASRQALLKAYQERVGELQQRSQPLFKVLPQAVLGVQLIDPYREANTSSQYKAVFPGRLGLFWLNAQDLNMGPQAVSLSLLLHEGWPGHHLQMMRQLESTSLPAFRRNKLYTAYVEGWGLYAETLGYNMGLYENPEEHADHLQHRLLRAVRLVVDTGIHSQGWSYEQAIDYMRQTTAFSQARVVTEVERYIAWPAQALAYHLGAREIQTLRQIAYTRLQGEFDLAAFHEQVLQLGAVPLPVLREQILRWLDNFSR</sequence>
<proteinExistence type="predicted"/>
<reference evidence="2 3" key="1">
    <citation type="journal article" date="2018" name="Int. J. Syst. Evol. Microbiol.">
        <title>Parvibium lacunae gen. nov., sp. nov., a new member of the family Alcaligenaceae isolated from a freshwater pond.</title>
        <authorList>
            <person name="Chen W.M."/>
            <person name="Xie P.B."/>
            <person name="Hsu M.Y."/>
            <person name="Sheu S.Y."/>
        </authorList>
    </citation>
    <scope>NUCLEOTIDE SEQUENCE [LARGE SCALE GENOMIC DNA]</scope>
    <source>
        <strain evidence="2 3">KMB9</strain>
    </source>
</reference>
<dbReference type="InterPro" id="IPR010281">
    <property type="entry name" value="DUF885"/>
</dbReference>
<dbReference type="PANTHER" id="PTHR33361:SF2">
    <property type="entry name" value="DUF885 DOMAIN-CONTAINING PROTEIN"/>
    <property type="match status" value="1"/>
</dbReference>
<gene>
    <name evidence="2" type="ORF">DU000_01165</name>
</gene>
<comment type="caution">
    <text evidence="2">The sequence shown here is derived from an EMBL/GenBank/DDBJ whole genome shotgun (WGS) entry which is preliminary data.</text>
</comment>
<keyword evidence="3" id="KW-1185">Reference proteome</keyword>
<dbReference type="EMBL" id="QPGB01000001">
    <property type="protein sequence ID" value="RCS59376.1"/>
    <property type="molecule type" value="Genomic_DNA"/>
</dbReference>
<accession>A0A368L6X1</accession>